<sequence length="58" mass="6731">MTFLTVVKVILALTVLGLFVWTFKSQKSVDDDDVFKYARYMIYLLVAEVALYVIFSFV</sequence>
<protein>
    <submittedName>
        <fullName evidence="2">Uncharacterized protein</fullName>
    </submittedName>
</protein>
<feature type="transmembrane region" description="Helical" evidence="1">
    <location>
        <begin position="6"/>
        <end position="25"/>
    </location>
</feature>
<keyword evidence="1" id="KW-0812">Transmembrane</keyword>
<keyword evidence="1" id="KW-1133">Transmembrane helix</keyword>
<organism evidence="2 3">
    <name type="scientific">Bacillus licheniformis</name>
    <dbReference type="NCBI Taxonomy" id="1402"/>
    <lineage>
        <taxon>Bacteria</taxon>
        <taxon>Bacillati</taxon>
        <taxon>Bacillota</taxon>
        <taxon>Bacilli</taxon>
        <taxon>Bacillales</taxon>
        <taxon>Bacillaceae</taxon>
        <taxon>Bacillus</taxon>
    </lineage>
</organism>
<keyword evidence="1" id="KW-0472">Membrane</keyword>
<dbReference type="AlphaFoldDB" id="A0A8B5Y9N5"/>
<evidence type="ECO:0000256" key="1">
    <source>
        <dbReference type="SAM" id="Phobius"/>
    </source>
</evidence>
<feature type="transmembrane region" description="Helical" evidence="1">
    <location>
        <begin position="37"/>
        <end position="55"/>
    </location>
</feature>
<evidence type="ECO:0000313" key="2">
    <source>
        <dbReference type="EMBL" id="TWL25378.1"/>
    </source>
</evidence>
<dbReference type="Proteomes" id="UP000435910">
    <property type="component" value="Unassembled WGS sequence"/>
</dbReference>
<dbReference type="EMBL" id="NILC01000026">
    <property type="protein sequence ID" value="TWL25378.1"/>
    <property type="molecule type" value="Genomic_DNA"/>
</dbReference>
<evidence type="ECO:0000313" key="3">
    <source>
        <dbReference type="Proteomes" id="UP000435910"/>
    </source>
</evidence>
<name>A0A8B5Y9N5_BACLI</name>
<gene>
    <name evidence="2" type="ORF">CHCC16736_4261</name>
</gene>
<proteinExistence type="predicted"/>
<accession>A0A8B5Y9N5</accession>
<comment type="caution">
    <text evidence="2">The sequence shown here is derived from an EMBL/GenBank/DDBJ whole genome shotgun (WGS) entry which is preliminary data.</text>
</comment>
<reference evidence="2 3" key="1">
    <citation type="submission" date="2019-06" db="EMBL/GenBank/DDBJ databases">
        <title>Genome sequence analysis of &gt;100 Bacillus licheniformis strains suggests intrinsic resistance to this species.</title>
        <authorList>
            <person name="Wels M."/>
            <person name="Siezen R.J."/>
            <person name="Johansen E."/>
            <person name="Stuer-Lauridsen B."/>
            <person name="Bjerre K."/>
            <person name="Nielsen B.K.K."/>
        </authorList>
    </citation>
    <scope>NUCLEOTIDE SEQUENCE [LARGE SCALE GENOMIC DNA]</scope>
    <source>
        <strain evidence="2 3">BAC-16736</strain>
    </source>
</reference>